<keyword evidence="1" id="KW-0812">Transmembrane</keyword>
<dbReference type="Gene3D" id="3.40.50.300">
    <property type="entry name" value="P-loop containing nucleotide triphosphate hydrolases"/>
    <property type="match status" value="1"/>
</dbReference>
<dbReference type="EMBL" id="CP130144">
    <property type="protein sequence ID" value="WNZ46013.1"/>
    <property type="molecule type" value="Genomic_DNA"/>
</dbReference>
<feature type="transmembrane region" description="Helical" evidence="1">
    <location>
        <begin position="1027"/>
        <end position="1051"/>
    </location>
</feature>
<feature type="domain" description="NACHT" evidence="2">
    <location>
        <begin position="145"/>
        <end position="265"/>
    </location>
</feature>
<gene>
    <name evidence="3" type="ORF">Q2T42_29935</name>
</gene>
<evidence type="ECO:0000259" key="2">
    <source>
        <dbReference type="PROSITE" id="PS50837"/>
    </source>
</evidence>
<reference evidence="3" key="1">
    <citation type="journal article" date="2023" name="Plants (Basel)">
        <title>Genomic Analysis of Leptolyngbya boryana CZ1 Reveals Efficient Carbon Fixation Modules.</title>
        <authorList>
            <person name="Bai X."/>
            <person name="Wang H."/>
            <person name="Cheng W."/>
            <person name="Wang J."/>
            <person name="Ma M."/>
            <person name="Hu H."/>
            <person name="Song Z."/>
            <person name="Ma H."/>
            <person name="Fan Y."/>
            <person name="Du C."/>
            <person name="Xu J."/>
        </authorList>
    </citation>
    <scope>NUCLEOTIDE SEQUENCE</scope>
    <source>
        <strain evidence="3">CZ1</strain>
    </source>
</reference>
<protein>
    <submittedName>
        <fullName evidence="3">NACHT domain-containing protein</fullName>
    </submittedName>
</protein>
<keyword evidence="1" id="KW-1133">Transmembrane helix</keyword>
<feature type="transmembrane region" description="Helical" evidence="1">
    <location>
        <begin position="1063"/>
        <end position="1085"/>
    </location>
</feature>
<sequence length="1139" mass="128644">MPDSYRNSIGYRYKEIGEIYDRAFLQKKQEKEQDWREVFSKTGGWAAFAASIFLLIFQDTLKKWFTAFSTAIEKNIYDRFAGTKMFWGIALTKYRQALIGKYRELKIPFRVDRPLKMQDVYVPLKVKGKRDTELIDALDAVGKHKRLMVLGQPGAGKSMLLKFLTLSYAENRLLNLAERPVAILLELYRVGVDSDIVALLVKALERDDFPGATKFVEQGLENGTVMLLLDGLDEVGSAARSTIVQKLKDFLDRYEKCRVILTCRSQVYYNEFNEYVDQTLEVVEFTDQQMRRFLAAWAMPPEKSIDQLMLTLQDRPRILELARNPLLLTIIAYLYCDTPFVLPHSRSEFYQKAIDILLETWDQAKQTPNVYKMREKRLVLRQLAIRMQEQQGSDRRSMQFQQVLAEVGQVLPSLNLEAGKDAQPMLREIVERSGLLMEIDGGERYQFAHLTLQEFFVAELLRENADELLNRFERDRASWREMVKLWCGLVGDSTGLIARVYQSDAITAFECLADAQQVEQSLADQIVNEFKGRLTESDAIVQAFAAVASNTRSRGQSVFEFLAETLKGQDSDRRIAAANALSLTNLPIAAQVLVDNYSAQVRSPLIRMGDLAVPKIKQLAETGEQNALNDLFRIGTGQAAKALVPFLWHNNAELSGRATWHLATLIANPEIENALRDCSLQAAQLKDQRLLDWVWEPFYEARYRDGGVMAEAGAIISLPPVKLPFVLATITGRIAYLMQEAPIEVALGNPKFDPRLVIPVCAIVLRQQVNLGEFRFEAEELLKQAVTPALEKAMLETLAFWLGDGWVSRFGFLLNSLDRRLQLELLSRLEGQRNADRDDWARLFKPLKYRFNTSWHYRTVVGCALLLSVVAIVQLLYLPFRFPTEWIFWSVGLPSLAIVYFWIFLWKGIEEHLEPELFANFGLLGVITFFVELRRLYVERLTWAGVAVLFEIITSNQASADASADANAVAVAFAFAGAVAFAFAVAFAGTFSGAVAVAVAVAFAFAGVFAGAFAGANAFAVVVAGTFAFASTFANAVAVAFAAGAGISFWYRAETELDSRRFLAAFAFPWFCWFPITVCSATFGFLNFFPIWQVASLWGAIVLLCSCLWFRGQTLDRRARNPLQGISALEKYRPKREQQ</sequence>
<dbReference type="InterPro" id="IPR007111">
    <property type="entry name" value="NACHT_NTPase"/>
</dbReference>
<reference evidence="3" key="2">
    <citation type="submission" date="2023-07" db="EMBL/GenBank/DDBJ databases">
        <authorList>
            <person name="Bai X.-H."/>
            <person name="Wang H.-H."/>
            <person name="Wang J."/>
            <person name="Ma M.-Y."/>
            <person name="Hu H.-H."/>
            <person name="Song Z.-L."/>
            <person name="Ma H.-G."/>
            <person name="Fan Y."/>
            <person name="Du C.-Y."/>
            <person name="Xu J.-C."/>
        </authorList>
    </citation>
    <scope>NUCLEOTIDE SEQUENCE</scope>
    <source>
        <strain evidence="3">CZ1</strain>
    </source>
</reference>
<dbReference type="PANTHER" id="PTHR46844">
    <property type="entry name" value="SLR5058 PROTEIN"/>
    <property type="match status" value="1"/>
</dbReference>
<accession>A0AA97ANS5</accession>
<name>A0AA97ANS5_LEPBY</name>
<dbReference type="SUPFAM" id="SSF52540">
    <property type="entry name" value="P-loop containing nucleoside triphosphate hydrolases"/>
    <property type="match status" value="1"/>
</dbReference>
<keyword evidence="1" id="KW-0472">Membrane</keyword>
<dbReference type="PROSITE" id="PS50837">
    <property type="entry name" value="NACHT"/>
    <property type="match status" value="1"/>
</dbReference>
<feature type="transmembrane region" description="Helical" evidence="1">
    <location>
        <begin position="968"/>
        <end position="988"/>
    </location>
</feature>
<organism evidence="3">
    <name type="scientific">Leptolyngbya boryana CZ1</name>
    <dbReference type="NCBI Taxonomy" id="3060204"/>
    <lineage>
        <taxon>Bacteria</taxon>
        <taxon>Bacillati</taxon>
        <taxon>Cyanobacteriota</taxon>
        <taxon>Cyanophyceae</taxon>
        <taxon>Leptolyngbyales</taxon>
        <taxon>Leptolyngbyaceae</taxon>
        <taxon>Leptolyngbya group</taxon>
        <taxon>Leptolyngbya</taxon>
    </lineage>
</organism>
<evidence type="ECO:0000313" key="3">
    <source>
        <dbReference type="EMBL" id="WNZ46013.1"/>
    </source>
</evidence>
<dbReference type="PANTHER" id="PTHR46844:SF1">
    <property type="entry name" value="SLR5058 PROTEIN"/>
    <property type="match status" value="1"/>
</dbReference>
<feature type="transmembrane region" description="Helical" evidence="1">
    <location>
        <begin position="886"/>
        <end position="905"/>
    </location>
</feature>
<proteinExistence type="predicted"/>
<dbReference type="AlphaFoldDB" id="A0AA97ANS5"/>
<feature type="transmembrane region" description="Helical" evidence="1">
    <location>
        <begin position="1091"/>
        <end position="1110"/>
    </location>
</feature>
<dbReference type="Pfam" id="PF05729">
    <property type="entry name" value="NACHT"/>
    <property type="match status" value="1"/>
</dbReference>
<feature type="transmembrane region" description="Helical" evidence="1">
    <location>
        <begin position="995"/>
        <end position="1021"/>
    </location>
</feature>
<dbReference type="InterPro" id="IPR027417">
    <property type="entry name" value="P-loop_NTPase"/>
</dbReference>
<feature type="transmembrane region" description="Helical" evidence="1">
    <location>
        <begin position="855"/>
        <end position="880"/>
    </location>
</feature>
<evidence type="ECO:0000256" key="1">
    <source>
        <dbReference type="SAM" id="Phobius"/>
    </source>
</evidence>